<feature type="region of interest" description="Disordered" evidence="1">
    <location>
        <begin position="1"/>
        <end position="32"/>
    </location>
</feature>
<gene>
    <name evidence="2" type="ORF">dnm_062710</name>
</gene>
<reference evidence="2" key="1">
    <citation type="journal article" date="2021" name="Microb. Physiol.">
        <title>Proteogenomic Insights into the Physiology of Marine, Sulfate-Reducing, Filamentous Desulfonema limicola and Desulfonema magnum.</title>
        <authorList>
            <person name="Schnaars V."/>
            <person name="Wohlbrand L."/>
            <person name="Scheve S."/>
            <person name="Hinrichs C."/>
            <person name="Reinhardt R."/>
            <person name="Rabus R."/>
        </authorList>
    </citation>
    <scope>NUCLEOTIDE SEQUENCE</scope>
    <source>
        <strain evidence="2">4be13</strain>
    </source>
</reference>
<evidence type="ECO:0000313" key="3">
    <source>
        <dbReference type="Proteomes" id="UP000663722"/>
    </source>
</evidence>
<keyword evidence="3" id="KW-1185">Reference proteome</keyword>
<sequence>MVAQGMADMRSLSLSKGEQRRTKNNGEKWCTGHGLSVTMNDENFIIFHSS</sequence>
<proteinExistence type="predicted"/>
<protein>
    <submittedName>
        <fullName evidence="2">Uncharacterized protein</fullName>
    </submittedName>
</protein>
<dbReference type="Proteomes" id="UP000663722">
    <property type="component" value="Chromosome"/>
</dbReference>
<dbReference type="KEGG" id="dmm:dnm_062710"/>
<evidence type="ECO:0000256" key="1">
    <source>
        <dbReference type="SAM" id="MobiDB-lite"/>
    </source>
</evidence>
<accession>A0A975GQS6</accession>
<feature type="compositionally biased region" description="Basic and acidic residues" evidence="1">
    <location>
        <begin position="17"/>
        <end position="26"/>
    </location>
</feature>
<evidence type="ECO:0000313" key="2">
    <source>
        <dbReference type="EMBL" id="QTA90210.1"/>
    </source>
</evidence>
<name>A0A975GQS6_9BACT</name>
<organism evidence="2 3">
    <name type="scientific">Desulfonema magnum</name>
    <dbReference type="NCBI Taxonomy" id="45655"/>
    <lineage>
        <taxon>Bacteria</taxon>
        <taxon>Pseudomonadati</taxon>
        <taxon>Thermodesulfobacteriota</taxon>
        <taxon>Desulfobacteria</taxon>
        <taxon>Desulfobacterales</taxon>
        <taxon>Desulfococcaceae</taxon>
        <taxon>Desulfonema</taxon>
    </lineage>
</organism>
<dbReference type="EMBL" id="CP061800">
    <property type="protein sequence ID" value="QTA90210.1"/>
    <property type="molecule type" value="Genomic_DNA"/>
</dbReference>
<dbReference type="AlphaFoldDB" id="A0A975GQS6"/>